<keyword evidence="1" id="KW-0805">Transcription regulation</keyword>
<dbReference type="SUPFAM" id="SSF53697">
    <property type="entry name" value="SIS domain"/>
    <property type="match status" value="1"/>
</dbReference>
<dbReference type="InterPro" id="IPR009057">
    <property type="entry name" value="Homeodomain-like_sf"/>
</dbReference>
<dbReference type="GeneID" id="98051160"/>
<proteinExistence type="predicted"/>
<evidence type="ECO:0000256" key="4">
    <source>
        <dbReference type="SAM" id="MobiDB-lite"/>
    </source>
</evidence>
<dbReference type="SUPFAM" id="SSF46689">
    <property type="entry name" value="Homeodomain-like"/>
    <property type="match status" value="1"/>
</dbReference>
<dbReference type="Gene3D" id="1.10.10.10">
    <property type="entry name" value="Winged helix-like DNA-binding domain superfamily/Winged helix DNA-binding domain"/>
    <property type="match status" value="1"/>
</dbReference>
<dbReference type="CDD" id="cd05013">
    <property type="entry name" value="SIS_RpiR"/>
    <property type="match status" value="1"/>
</dbReference>
<dbReference type="Gene3D" id="3.40.50.10490">
    <property type="entry name" value="Glucose-6-phosphate isomerase like protein, domain 1"/>
    <property type="match status" value="1"/>
</dbReference>
<dbReference type="InterPro" id="IPR046348">
    <property type="entry name" value="SIS_dom_sf"/>
</dbReference>
<dbReference type="InterPro" id="IPR047640">
    <property type="entry name" value="RpiR-like"/>
</dbReference>
<evidence type="ECO:0000313" key="8">
    <source>
        <dbReference type="Proteomes" id="UP000549695"/>
    </source>
</evidence>
<dbReference type="PANTHER" id="PTHR30514">
    <property type="entry name" value="GLUCOKINASE"/>
    <property type="match status" value="1"/>
</dbReference>
<feature type="domain" description="SIS" evidence="6">
    <location>
        <begin position="134"/>
        <end position="273"/>
    </location>
</feature>
<evidence type="ECO:0000256" key="2">
    <source>
        <dbReference type="ARBA" id="ARBA00023125"/>
    </source>
</evidence>
<feature type="region of interest" description="Disordered" evidence="4">
    <location>
        <begin position="1"/>
        <end position="28"/>
    </location>
</feature>
<sequence>MSTSTAASGGSGERLTGSVRERIRGVTPSLSPTGRRIAEIVMRDPGRVVELTVTDLAVESGTSLASVVRFCQDLDLRGFGDLKLRLAAESARPADAEAEQADGPRGILASVLRSSADALAAAASTVDPDAFAAVVDVVAQARHVLVVGVGTSAPLAQDCAYRFRSIGLLAEAPPDVHVQHVSAALLRPESACLAISHTGQTRETLASITSARDAGAATIGITSFHRSPLTEVCDHSVVAGSHETRHHVEARASRLVHSAVLDAIHAAIAQNHPGLADAAARRAAHIVAEHRM</sequence>
<reference evidence="7 8" key="1">
    <citation type="submission" date="2020-07" db="EMBL/GenBank/DDBJ databases">
        <title>Sequencing the genomes of 1000 actinobacteria strains.</title>
        <authorList>
            <person name="Klenk H.-P."/>
        </authorList>
    </citation>
    <scope>NUCLEOTIDE SEQUENCE [LARGE SCALE GENOMIC DNA]</scope>
    <source>
        <strain evidence="7 8">DSM 44749</strain>
    </source>
</reference>
<keyword evidence="8" id="KW-1185">Reference proteome</keyword>
<dbReference type="Pfam" id="PF01380">
    <property type="entry name" value="SIS"/>
    <property type="match status" value="1"/>
</dbReference>
<dbReference type="GO" id="GO:0003677">
    <property type="term" value="F:DNA binding"/>
    <property type="evidence" value="ECO:0007669"/>
    <property type="project" value="UniProtKB-KW"/>
</dbReference>
<keyword evidence="3" id="KW-0804">Transcription</keyword>
<dbReference type="PANTHER" id="PTHR30514:SF1">
    <property type="entry name" value="HTH-TYPE TRANSCRIPTIONAL REGULATOR HEXR-RELATED"/>
    <property type="match status" value="1"/>
</dbReference>
<dbReference type="RefSeq" id="WP_179760602.1">
    <property type="nucleotide sequence ID" value="NZ_BAAAJZ010000008.1"/>
</dbReference>
<dbReference type="EMBL" id="JACCCZ010000001">
    <property type="protein sequence ID" value="NYG01076.1"/>
    <property type="molecule type" value="Genomic_DNA"/>
</dbReference>
<dbReference type="PROSITE" id="PS51071">
    <property type="entry name" value="HTH_RPIR"/>
    <property type="match status" value="1"/>
</dbReference>
<dbReference type="GO" id="GO:1901135">
    <property type="term" value="P:carbohydrate derivative metabolic process"/>
    <property type="evidence" value="ECO:0007669"/>
    <property type="project" value="InterPro"/>
</dbReference>
<comment type="caution">
    <text evidence="7">The sequence shown here is derived from an EMBL/GenBank/DDBJ whole genome shotgun (WGS) entry which is preliminary data.</text>
</comment>
<dbReference type="InterPro" id="IPR000281">
    <property type="entry name" value="HTH_RpiR"/>
</dbReference>
<evidence type="ECO:0000259" key="6">
    <source>
        <dbReference type="PROSITE" id="PS51464"/>
    </source>
</evidence>
<gene>
    <name evidence="7" type="ORF">HDA37_001361</name>
</gene>
<organism evidence="7 8">
    <name type="scientific">Pseudonocardia alni</name>
    <name type="common">Amycolata alni</name>
    <dbReference type="NCBI Taxonomy" id="33907"/>
    <lineage>
        <taxon>Bacteria</taxon>
        <taxon>Bacillati</taxon>
        <taxon>Actinomycetota</taxon>
        <taxon>Actinomycetes</taxon>
        <taxon>Pseudonocardiales</taxon>
        <taxon>Pseudonocardiaceae</taxon>
        <taxon>Pseudonocardia</taxon>
    </lineage>
</organism>
<dbReference type="InterPro" id="IPR036388">
    <property type="entry name" value="WH-like_DNA-bd_sf"/>
</dbReference>
<evidence type="ECO:0000259" key="5">
    <source>
        <dbReference type="PROSITE" id="PS51071"/>
    </source>
</evidence>
<evidence type="ECO:0000256" key="1">
    <source>
        <dbReference type="ARBA" id="ARBA00023015"/>
    </source>
</evidence>
<keyword evidence="2 7" id="KW-0238">DNA-binding</keyword>
<name>A0A852W570_PSEA5</name>
<dbReference type="GO" id="GO:0097367">
    <property type="term" value="F:carbohydrate derivative binding"/>
    <property type="evidence" value="ECO:0007669"/>
    <property type="project" value="InterPro"/>
</dbReference>
<evidence type="ECO:0000256" key="3">
    <source>
        <dbReference type="ARBA" id="ARBA00023163"/>
    </source>
</evidence>
<dbReference type="PROSITE" id="PS51464">
    <property type="entry name" value="SIS"/>
    <property type="match status" value="1"/>
</dbReference>
<dbReference type="InterPro" id="IPR001347">
    <property type="entry name" value="SIS_dom"/>
</dbReference>
<dbReference type="InterPro" id="IPR035472">
    <property type="entry name" value="RpiR-like_SIS"/>
</dbReference>
<accession>A0A852W570</accession>
<protein>
    <submittedName>
        <fullName evidence="7">DNA-binding MurR/RpiR family transcriptional regulator</fullName>
    </submittedName>
</protein>
<evidence type="ECO:0000313" key="7">
    <source>
        <dbReference type="EMBL" id="NYG01076.1"/>
    </source>
</evidence>
<dbReference type="Pfam" id="PF01418">
    <property type="entry name" value="HTH_6"/>
    <property type="match status" value="1"/>
</dbReference>
<dbReference type="GO" id="GO:0003700">
    <property type="term" value="F:DNA-binding transcription factor activity"/>
    <property type="evidence" value="ECO:0007669"/>
    <property type="project" value="InterPro"/>
</dbReference>
<feature type="domain" description="HTH rpiR-type" evidence="5">
    <location>
        <begin position="17"/>
        <end position="93"/>
    </location>
</feature>
<dbReference type="AlphaFoldDB" id="A0A852W570"/>
<dbReference type="Proteomes" id="UP000549695">
    <property type="component" value="Unassembled WGS sequence"/>
</dbReference>